<dbReference type="InterPro" id="IPR036397">
    <property type="entry name" value="RNaseH_sf"/>
</dbReference>
<dbReference type="SUPFAM" id="SSF53098">
    <property type="entry name" value="Ribonuclease H-like"/>
    <property type="match status" value="1"/>
</dbReference>
<organism evidence="1 2">
    <name type="scientific">Austropuccinia psidii MF-1</name>
    <dbReference type="NCBI Taxonomy" id="1389203"/>
    <lineage>
        <taxon>Eukaryota</taxon>
        <taxon>Fungi</taxon>
        <taxon>Dikarya</taxon>
        <taxon>Basidiomycota</taxon>
        <taxon>Pucciniomycotina</taxon>
        <taxon>Pucciniomycetes</taxon>
        <taxon>Pucciniales</taxon>
        <taxon>Sphaerophragmiaceae</taxon>
        <taxon>Austropuccinia</taxon>
    </lineage>
</organism>
<protein>
    <recommendedName>
        <fullName evidence="3">RNase H type-1 domain-containing protein</fullName>
    </recommendedName>
</protein>
<dbReference type="OrthoDB" id="2507389at2759"/>
<proteinExistence type="predicted"/>
<dbReference type="GO" id="GO:0003676">
    <property type="term" value="F:nucleic acid binding"/>
    <property type="evidence" value="ECO:0007669"/>
    <property type="project" value="InterPro"/>
</dbReference>
<dbReference type="InterPro" id="IPR012337">
    <property type="entry name" value="RNaseH-like_sf"/>
</dbReference>
<dbReference type="AlphaFoldDB" id="A0A9Q3HSM2"/>
<gene>
    <name evidence="1" type="ORF">O181_052410</name>
</gene>
<sequence length="128" mass="14424">MGIQLAAELIQEETTSNKNIKLATIFSDNQGALIKSTNPYYSSSGQHIYVQTFNKLRKLKEKIQITLYWCPGSKEIEDNCKVDELAKEATINNKVNNQDIIPSSLSKLQQLATKITPILVPLTEKEKK</sequence>
<name>A0A9Q3HSM2_9BASI</name>
<keyword evidence="2" id="KW-1185">Reference proteome</keyword>
<evidence type="ECO:0000313" key="1">
    <source>
        <dbReference type="EMBL" id="MBW0512695.1"/>
    </source>
</evidence>
<evidence type="ECO:0008006" key="3">
    <source>
        <dbReference type="Google" id="ProtNLM"/>
    </source>
</evidence>
<comment type="caution">
    <text evidence="1">The sequence shown here is derived from an EMBL/GenBank/DDBJ whole genome shotgun (WGS) entry which is preliminary data.</text>
</comment>
<evidence type="ECO:0000313" key="2">
    <source>
        <dbReference type="Proteomes" id="UP000765509"/>
    </source>
</evidence>
<dbReference type="Proteomes" id="UP000765509">
    <property type="component" value="Unassembled WGS sequence"/>
</dbReference>
<dbReference type="EMBL" id="AVOT02022942">
    <property type="protein sequence ID" value="MBW0512695.1"/>
    <property type="molecule type" value="Genomic_DNA"/>
</dbReference>
<reference evidence="1" key="1">
    <citation type="submission" date="2021-03" db="EMBL/GenBank/DDBJ databases">
        <title>Draft genome sequence of rust myrtle Austropuccinia psidii MF-1, a brazilian biotype.</title>
        <authorList>
            <person name="Quecine M.C."/>
            <person name="Pachon D.M.R."/>
            <person name="Bonatelli M.L."/>
            <person name="Correr F.H."/>
            <person name="Franceschini L.M."/>
            <person name="Leite T.F."/>
            <person name="Margarido G.R.A."/>
            <person name="Almeida C.A."/>
            <person name="Ferrarezi J.A."/>
            <person name="Labate C.A."/>
        </authorList>
    </citation>
    <scope>NUCLEOTIDE SEQUENCE</scope>
    <source>
        <strain evidence="1">MF-1</strain>
    </source>
</reference>
<accession>A0A9Q3HSM2</accession>
<dbReference type="Gene3D" id="3.30.420.10">
    <property type="entry name" value="Ribonuclease H-like superfamily/Ribonuclease H"/>
    <property type="match status" value="1"/>
</dbReference>
<dbReference type="CDD" id="cd09276">
    <property type="entry name" value="Rnase_HI_RT_non_LTR"/>
    <property type="match status" value="1"/>
</dbReference>